<evidence type="ECO:0000259" key="5">
    <source>
        <dbReference type="Pfam" id="PF03633"/>
    </source>
</evidence>
<dbReference type="Pfam" id="PF03633">
    <property type="entry name" value="Glyco_hydro_65C"/>
    <property type="match status" value="1"/>
</dbReference>
<dbReference type="GO" id="GO:0004553">
    <property type="term" value="F:hydrolase activity, hydrolyzing O-glycosyl compounds"/>
    <property type="evidence" value="ECO:0007669"/>
    <property type="project" value="TreeGrafter"/>
</dbReference>
<evidence type="ECO:0000256" key="2">
    <source>
        <dbReference type="PIRSR" id="PIRSR036289-50"/>
    </source>
</evidence>
<evidence type="ECO:0000313" key="7">
    <source>
        <dbReference type="EMBL" id="RXI76597.1"/>
    </source>
</evidence>
<accession>A0A4Q0VIA6</accession>
<dbReference type="InterPro" id="IPR017045">
    <property type="entry name" value="Malt_Pase/Glycosyl_Hdrlase"/>
</dbReference>
<name>A0A4Q0VIA6_9LACO</name>
<dbReference type="Gene3D" id="2.60.420.10">
    <property type="entry name" value="Maltose phosphorylase, domain 3"/>
    <property type="match status" value="1"/>
</dbReference>
<dbReference type="Gene3D" id="2.70.98.40">
    <property type="entry name" value="Glycoside hydrolase, family 65, N-terminal domain"/>
    <property type="match status" value="1"/>
</dbReference>
<reference evidence="7 8" key="1">
    <citation type="submission" date="2018-08" db="EMBL/GenBank/DDBJ databases">
        <title>Lactobacillus suantsai sp. nov., isolated from traditional fermented suan-tsai in Taiwan.</title>
        <authorList>
            <person name="Huang C.-H."/>
        </authorList>
    </citation>
    <scope>NUCLEOTIDE SEQUENCE [LARGE SCALE GENOMIC DNA]</scope>
    <source>
        <strain evidence="7 8">BCRC 12945</strain>
    </source>
</reference>
<feature type="domain" description="Glycoside hydrolase family 65 N-terminal" evidence="6">
    <location>
        <begin position="17"/>
        <end position="220"/>
    </location>
</feature>
<dbReference type="PIRSF" id="PIRSF036289">
    <property type="entry name" value="Glycosyl_hydrolase_malt_phosph"/>
    <property type="match status" value="1"/>
</dbReference>
<protein>
    <submittedName>
        <fullName evidence="7">Glycoside hydrolase family 65 protein</fullName>
    </submittedName>
</protein>
<dbReference type="InterPro" id="IPR005196">
    <property type="entry name" value="Glyco_hydro_65_N"/>
</dbReference>
<dbReference type="SUPFAM" id="SSF48208">
    <property type="entry name" value="Six-hairpin glycosidases"/>
    <property type="match status" value="1"/>
</dbReference>
<gene>
    <name evidence="7" type="ORF">DXH47_10350</name>
</gene>
<dbReference type="PANTHER" id="PTHR11051:SF13">
    <property type="entry name" value="GLYCOSYL TRANSFERASE"/>
    <property type="match status" value="1"/>
</dbReference>
<dbReference type="InterPro" id="IPR012341">
    <property type="entry name" value="6hp_glycosidase-like_sf"/>
</dbReference>
<sequence>MTLRAYHLTLNDVANDNPEYLETVFSLANGHFGVRANDPISSNPITGTLINGFYEVAPIIYGEAAVGYAKQRQTILNLPDLRHLNVMTVSGHPFTTSHRTSADLDLRTGVLTEQYQASSQQGETIGIAVESVMGQNLNNYWGVTYTFTAGNYAGPLVVSKSIAVPAAAEAIASADPRKTRMAGMPICKTDFPSPNVQRYHIQTKQSKLSVTMYLAMTAPAQGTLLRYRMDLSDDSAHTLSYQVYVGNVDDHNTIDPLVPTLDNSMQTLKLDSQHFWQQIWAQSEIMVDGHKELDLAIHYNLFQLNQGAGRDGRTAIPAKGLSGSGYEGHYFWDTEMYMLPYFTYTNPAMARQLLLYRYQTLPQAKQRARDMGVEHGALYAWRTINGQEASPFFPAGTAQYHIDADIAYAVGKYYETTKDLDFIEQCGFAIVLETAKFWADFGTWRQIGDQARFEFLTVTGPDEYTALVNNNYYTNRLAKHNFELVVQLAHRIMDDDPNLLASYGVTTADLAHFTQLAAHVYLPYSEDQQINEQDDSFLSKPRWPSDRLTPEHFPLLLHYHPLTIYRYQVAKQADTLLAEYLFPRDISAVQLKREHKYYEGVTTHDSSLSRSIFSILAARMGESEKAYRYFMDTARMDLVNLQKNTADGLHLANLGGSWLALVSGFSGFYLADGVAHVANHLPAELNQLTYRLRVGDSILEIVLNAQETQVTLIEGPTIRVDVNGSLQTLTAKVHTKVQVKVTPTADREAKPVSGDKI</sequence>
<dbReference type="AlphaFoldDB" id="A0A4Q0VIA6"/>
<proteinExistence type="inferred from homology"/>
<feature type="binding site" evidence="3">
    <location>
        <begin position="571"/>
        <end position="572"/>
    </location>
    <ligand>
        <name>substrate</name>
    </ligand>
</feature>
<dbReference type="GO" id="GO:0016757">
    <property type="term" value="F:glycosyltransferase activity"/>
    <property type="evidence" value="ECO:0007669"/>
    <property type="project" value="UniProtKB-ARBA"/>
</dbReference>
<dbReference type="InterPro" id="IPR005194">
    <property type="entry name" value="Glyco_hydro_65_C"/>
</dbReference>
<dbReference type="InterPro" id="IPR011013">
    <property type="entry name" value="Gal_mutarotase_sf_dom"/>
</dbReference>
<dbReference type="InterPro" id="IPR008928">
    <property type="entry name" value="6-hairpin_glycosidase_sf"/>
</dbReference>
<dbReference type="EMBL" id="QXIL01000028">
    <property type="protein sequence ID" value="RXI76597.1"/>
    <property type="molecule type" value="Genomic_DNA"/>
</dbReference>
<organism evidence="7 8">
    <name type="scientific">Levilactobacillus suantsaii</name>
    <dbReference type="NCBI Taxonomy" id="2292255"/>
    <lineage>
        <taxon>Bacteria</taxon>
        <taxon>Bacillati</taxon>
        <taxon>Bacillota</taxon>
        <taxon>Bacilli</taxon>
        <taxon>Lactobacillales</taxon>
        <taxon>Lactobacillaceae</taxon>
        <taxon>Levilactobacillus</taxon>
    </lineage>
</organism>
<dbReference type="GO" id="GO:0005975">
    <property type="term" value="P:carbohydrate metabolic process"/>
    <property type="evidence" value="ECO:0007669"/>
    <property type="project" value="InterPro"/>
</dbReference>
<dbReference type="InterPro" id="IPR037018">
    <property type="entry name" value="GH65_N"/>
</dbReference>
<evidence type="ECO:0000259" key="4">
    <source>
        <dbReference type="Pfam" id="PF03632"/>
    </source>
</evidence>
<evidence type="ECO:0000256" key="1">
    <source>
        <dbReference type="ARBA" id="ARBA00006768"/>
    </source>
</evidence>
<evidence type="ECO:0000259" key="6">
    <source>
        <dbReference type="Pfam" id="PF03636"/>
    </source>
</evidence>
<evidence type="ECO:0000256" key="3">
    <source>
        <dbReference type="PIRSR" id="PIRSR036289-51"/>
    </source>
</evidence>
<dbReference type="Pfam" id="PF03632">
    <property type="entry name" value="Glyco_hydro_65m"/>
    <property type="match status" value="1"/>
</dbReference>
<feature type="domain" description="Glycoside hydrolase family 65 central catalytic" evidence="4">
    <location>
        <begin position="299"/>
        <end position="658"/>
    </location>
</feature>
<comment type="caution">
    <text evidence="7">The sequence shown here is derived from an EMBL/GenBank/DDBJ whole genome shotgun (WGS) entry which is preliminary data.</text>
</comment>
<dbReference type="PANTHER" id="PTHR11051">
    <property type="entry name" value="GLYCOSYL HYDROLASE-RELATED"/>
    <property type="match status" value="1"/>
</dbReference>
<dbReference type="Gene3D" id="1.50.10.10">
    <property type="match status" value="1"/>
</dbReference>
<comment type="similarity">
    <text evidence="1">Belongs to the glycosyl hydrolase 65 family.</text>
</comment>
<dbReference type="SUPFAM" id="SSF74650">
    <property type="entry name" value="Galactose mutarotase-like"/>
    <property type="match status" value="1"/>
</dbReference>
<feature type="active site" description="Proton donor" evidence="2">
    <location>
        <position position="463"/>
    </location>
</feature>
<keyword evidence="8" id="KW-1185">Reference proteome</keyword>
<keyword evidence="7" id="KW-0378">Hydrolase</keyword>
<dbReference type="Pfam" id="PF03636">
    <property type="entry name" value="Glyco_hydro_65N"/>
    <property type="match status" value="1"/>
</dbReference>
<dbReference type="InterPro" id="IPR005195">
    <property type="entry name" value="Glyco_hydro_65_M"/>
</dbReference>
<evidence type="ECO:0000313" key="8">
    <source>
        <dbReference type="Proteomes" id="UP000290602"/>
    </source>
</evidence>
<feature type="binding site" evidence="3">
    <location>
        <begin position="332"/>
        <end position="333"/>
    </location>
    <ligand>
        <name>substrate</name>
    </ligand>
</feature>
<dbReference type="Proteomes" id="UP000290602">
    <property type="component" value="Unassembled WGS sequence"/>
</dbReference>
<dbReference type="GO" id="GO:0030246">
    <property type="term" value="F:carbohydrate binding"/>
    <property type="evidence" value="ECO:0007669"/>
    <property type="project" value="InterPro"/>
</dbReference>
<feature type="domain" description="Glycoside hydrolase family 65 C-terminal" evidence="5">
    <location>
        <begin position="672"/>
        <end position="728"/>
    </location>
</feature>
<dbReference type="OrthoDB" id="9758855at2"/>